<dbReference type="Gene3D" id="1.25.40.10">
    <property type="entry name" value="Tetratricopeptide repeat domain"/>
    <property type="match status" value="1"/>
</dbReference>
<protein>
    <submittedName>
        <fullName evidence="7">Sigma-54 interaction domain-containing protein</fullName>
    </submittedName>
</protein>
<evidence type="ECO:0000313" key="7">
    <source>
        <dbReference type="EMBL" id="SHN17325.1"/>
    </source>
</evidence>
<dbReference type="Pfam" id="PF25601">
    <property type="entry name" value="AAA_lid_14"/>
    <property type="match status" value="1"/>
</dbReference>
<dbReference type="GO" id="GO:0006355">
    <property type="term" value="P:regulation of DNA-templated transcription"/>
    <property type="evidence" value="ECO:0007669"/>
    <property type="project" value="InterPro"/>
</dbReference>
<evidence type="ECO:0000256" key="3">
    <source>
        <dbReference type="ARBA" id="ARBA00023012"/>
    </source>
</evidence>
<dbReference type="SUPFAM" id="SSF48452">
    <property type="entry name" value="TPR-like"/>
    <property type="match status" value="1"/>
</dbReference>
<gene>
    <name evidence="7" type="ORF">SAMN05216593_11163</name>
</gene>
<dbReference type="GO" id="GO:0003677">
    <property type="term" value="F:DNA binding"/>
    <property type="evidence" value="ECO:0007669"/>
    <property type="project" value="UniProtKB-KW"/>
</dbReference>
<evidence type="ECO:0000313" key="8">
    <source>
        <dbReference type="Proteomes" id="UP000183983"/>
    </source>
</evidence>
<dbReference type="Proteomes" id="UP000183983">
    <property type="component" value="Unassembled WGS sequence"/>
</dbReference>
<keyword evidence="3" id="KW-0902">Two-component regulatory system</keyword>
<dbReference type="EMBL" id="FRDA01000011">
    <property type="protein sequence ID" value="SHN17325.1"/>
    <property type="molecule type" value="Genomic_DNA"/>
</dbReference>
<dbReference type="Pfam" id="PF00158">
    <property type="entry name" value="Sigma54_activat"/>
    <property type="match status" value="1"/>
</dbReference>
<evidence type="ECO:0000256" key="2">
    <source>
        <dbReference type="ARBA" id="ARBA00022840"/>
    </source>
</evidence>
<dbReference type="InterPro" id="IPR009057">
    <property type="entry name" value="Homeodomain-like_sf"/>
</dbReference>
<evidence type="ECO:0000256" key="5">
    <source>
        <dbReference type="ARBA" id="ARBA00023159"/>
    </source>
</evidence>
<dbReference type="Gene3D" id="3.40.50.300">
    <property type="entry name" value="P-loop containing nucleotide triphosphate hydrolases"/>
    <property type="match status" value="1"/>
</dbReference>
<dbReference type="PANTHER" id="PTHR32071:SF95">
    <property type="entry name" value="DNA-BINDING TRANSCRIPTIONAL REGULATOR NTRC"/>
    <property type="match status" value="1"/>
</dbReference>
<dbReference type="PROSITE" id="PS50045">
    <property type="entry name" value="SIGMA54_INTERACT_4"/>
    <property type="match status" value="1"/>
</dbReference>
<sequence length="763" mass="83721">MSSHELALGPSQPDTRIVGASPSFLSVIHQVGRIAAARHPVLICGPSEAGQKIIAQRLHRLGPGAGKPFIDLNCAALSANLTETELSGHRLAASTTGTGSDFGPFESVGNGTLFLDEIDELPLALQPALLRVLETGSFRPFGSSEERRFQGRIVAATYRNLRELVNQGLFREDLYYRLAVFEIELPGLDQRPEDVVVLARYFASLQPRPMSFTSDANALLMRQRWPGQARQLRTLIERLSTVVDDPLVSAAVLKPFLGEDRSLKRLAPPSDVTDLLMRLPGKNKLAAAEQLLVEHALKLSRGDTCAAAQLLGVHRQVIERRLKMREQYEPDLQSALNLAFTATASSRFQAAIRVLRPLLHSSESQSYTPAVGRQLVEGWRLLGVCYRGLQGWMSPDARASDSAALRIGTDLCEPAELAVLQFGIWSSQLMALDLRQARSTAQEMLRRGYAGGTAQMLDEAHIALANTLYWLGDTEECLSILAQSRLTDRNSQRQVSAQGLDFFALALTLEGLSAFHSGFFSRARTALERLKALGDEHHCAFGEAVVLQGAAWLSCLFEDADAVELYAGRLVLVSRDNGFTFYQGVGLIFQGWHMAQGGALEAGLAMIVDGYEHHVLRHGGHLFYSFQIWKRAELLLQAGRALESSTLILQAIDRADTYQEKVYLCDLMVVRARSFQALDHPESEDMLRTALSTAYALGSLPARISAATHLAVLLADTARHDKALHTLERAMTGVSMQQAPLSLTHAHSVLVALQPARSLIHHN</sequence>
<proteinExistence type="predicted"/>
<dbReference type="InterPro" id="IPR058031">
    <property type="entry name" value="AAA_lid_NorR"/>
</dbReference>
<accession>A0A1M7PJG1</accession>
<name>A0A1M7PJG1_9PSED</name>
<dbReference type="RefSeq" id="WP_073169381.1">
    <property type="nucleotide sequence ID" value="NZ_FRDA01000011.1"/>
</dbReference>
<feature type="domain" description="Sigma-54 factor interaction" evidence="6">
    <location>
        <begin position="17"/>
        <end position="241"/>
    </location>
</feature>
<keyword evidence="4" id="KW-0238">DNA-binding</keyword>
<organism evidence="7 8">
    <name type="scientific">Pseudomonas asturiensis</name>
    <dbReference type="NCBI Taxonomy" id="1190415"/>
    <lineage>
        <taxon>Bacteria</taxon>
        <taxon>Pseudomonadati</taxon>
        <taxon>Pseudomonadota</taxon>
        <taxon>Gammaproteobacteria</taxon>
        <taxon>Pseudomonadales</taxon>
        <taxon>Pseudomonadaceae</taxon>
        <taxon>Pseudomonas</taxon>
    </lineage>
</organism>
<dbReference type="InterPro" id="IPR011990">
    <property type="entry name" value="TPR-like_helical_dom_sf"/>
</dbReference>
<dbReference type="AlphaFoldDB" id="A0A1M7PJG1"/>
<dbReference type="STRING" id="1190415.SAMN05216593_11163"/>
<dbReference type="SUPFAM" id="SSF46689">
    <property type="entry name" value="Homeodomain-like"/>
    <property type="match status" value="1"/>
</dbReference>
<dbReference type="OrthoDB" id="5496274at2"/>
<reference evidence="7 8" key="1">
    <citation type="submission" date="2016-11" db="EMBL/GenBank/DDBJ databases">
        <authorList>
            <person name="Jaros S."/>
            <person name="Januszkiewicz K."/>
            <person name="Wedrychowicz H."/>
        </authorList>
    </citation>
    <scope>NUCLEOTIDE SEQUENCE [LARGE SCALE GENOMIC DNA]</scope>
    <source>
        <strain evidence="7 8">LMG 26898</strain>
    </source>
</reference>
<dbReference type="Gene3D" id="1.10.8.60">
    <property type="match status" value="1"/>
</dbReference>
<dbReference type="InterPro" id="IPR027417">
    <property type="entry name" value="P-loop_NTPase"/>
</dbReference>
<dbReference type="GO" id="GO:0005524">
    <property type="term" value="F:ATP binding"/>
    <property type="evidence" value="ECO:0007669"/>
    <property type="project" value="UniProtKB-KW"/>
</dbReference>
<dbReference type="CDD" id="cd00009">
    <property type="entry name" value="AAA"/>
    <property type="match status" value="1"/>
</dbReference>
<evidence type="ECO:0000259" key="6">
    <source>
        <dbReference type="PROSITE" id="PS50045"/>
    </source>
</evidence>
<keyword evidence="1" id="KW-0547">Nucleotide-binding</keyword>
<dbReference type="GO" id="GO:0000160">
    <property type="term" value="P:phosphorelay signal transduction system"/>
    <property type="evidence" value="ECO:0007669"/>
    <property type="project" value="UniProtKB-KW"/>
</dbReference>
<dbReference type="InterPro" id="IPR002078">
    <property type="entry name" value="Sigma_54_int"/>
</dbReference>
<keyword evidence="5" id="KW-0010">Activator</keyword>
<keyword evidence="2" id="KW-0067">ATP-binding</keyword>
<dbReference type="PANTHER" id="PTHR32071">
    <property type="entry name" value="TRANSCRIPTIONAL REGULATORY PROTEIN"/>
    <property type="match status" value="1"/>
</dbReference>
<evidence type="ECO:0000256" key="1">
    <source>
        <dbReference type="ARBA" id="ARBA00022741"/>
    </source>
</evidence>
<dbReference type="SUPFAM" id="SSF52540">
    <property type="entry name" value="P-loop containing nucleoside triphosphate hydrolases"/>
    <property type="match status" value="1"/>
</dbReference>
<evidence type="ECO:0000256" key="4">
    <source>
        <dbReference type="ARBA" id="ARBA00023125"/>
    </source>
</evidence>